<accession>A0A443PRJ4</accession>
<keyword evidence="5" id="KW-1185">Reference proteome</keyword>
<dbReference type="PANTHER" id="PTHR33831">
    <property type="entry name" value="GPI-ANCHORED PROTEIN"/>
    <property type="match status" value="1"/>
</dbReference>
<dbReference type="Proteomes" id="UP000283530">
    <property type="component" value="Unassembled WGS sequence"/>
</dbReference>
<dbReference type="AlphaFoldDB" id="A0A443PRJ4"/>
<feature type="region of interest" description="Disordered" evidence="1">
    <location>
        <begin position="446"/>
        <end position="498"/>
    </location>
</feature>
<feature type="domain" description="SPARK" evidence="2">
    <location>
        <begin position="105"/>
        <end position="255"/>
    </location>
</feature>
<dbReference type="OrthoDB" id="1906601at2759"/>
<feature type="domain" description="At1g61900-like C-terminal" evidence="3">
    <location>
        <begin position="306"/>
        <end position="379"/>
    </location>
</feature>
<reference evidence="4 5" key="1">
    <citation type="journal article" date="2019" name="Nat. Plants">
        <title>Stout camphor tree genome fills gaps in understanding of flowering plant genome evolution.</title>
        <authorList>
            <person name="Chaw S.M."/>
            <person name="Liu Y.C."/>
            <person name="Wu Y.W."/>
            <person name="Wang H.Y."/>
            <person name="Lin C.I."/>
            <person name="Wu C.S."/>
            <person name="Ke H.M."/>
            <person name="Chang L.Y."/>
            <person name="Hsu C.Y."/>
            <person name="Yang H.T."/>
            <person name="Sudianto E."/>
            <person name="Hsu M.H."/>
            <person name="Wu K.P."/>
            <person name="Wang L.N."/>
            <person name="Leebens-Mack J.H."/>
            <person name="Tsai I.J."/>
        </authorList>
    </citation>
    <scope>NUCLEOTIDE SEQUENCE [LARGE SCALE GENOMIC DNA]</scope>
    <source>
        <strain evidence="5">cv. Chaw 1501</strain>
        <tissue evidence="4">Young leaves</tissue>
    </source>
</reference>
<dbReference type="Pfam" id="PF19160">
    <property type="entry name" value="SPARK"/>
    <property type="match status" value="1"/>
</dbReference>
<organism evidence="4 5">
    <name type="scientific">Cinnamomum micranthum f. kanehirae</name>
    <dbReference type="NCBI Taxonomy" id="337451"/>
    <lineage>
        <taxon>Eukaryota</taxon>
        <taxon>Viridiplantae</taxon>
        <taxon>Streptophyta</taxon>
        <taxon>Embryophyta</taxon>
        <taxon>Tracheophyta</taxon>
        <taxon>Spermatophyta</taxon>
        <taxon>Magnoliopsida</taxon>
        <taxon>Magnoliidae</taxon>
        <taxon>Laurales</taxon>
        <taxon>Lauraceae</taxon>
        <taxon>Cinnamomum</taxon>
    </lineage>
</organism>
<sequence>MCISQVSTAQSRQELLGATVLTHTGILGLYKSNCVQMDIVPDSERNSLPLLYQHVQYQQGSLLVEEKADILLPDTSPTKAPQPFIPLLAPSPLTPYTNNTMPRLSGLCTLNFSAADSMISTTAVDCLASFAPFLANVICCPQLQATLVILIGQSSKDSGTLALDMAQAMHCLSDVQEILSSQGANETLQTICSVYPSNLTEASCPVKDVNDFESVVDSTTLLAACEKVDPVNECCTQICQNAISEAARKIASRDGLSGMNDAHILPGYSSRLDDCKSIVLRWLASRIDPLPAKQVLRRISNCNLNKFCPLVFPNIQHVAKRCGNGISNKTACCSAMAKYISHLQKQSFITNLQALDCAALLGRQLQKMNISANLYDLCHISLKDFSLQESGCLLPSLPSDITLDQYTGIGFICDLNDNIAAPWPSTSQLASVSSCNKTVKMPALPAATTSGNVRLRHTPPPGNRNNDNPGPSTNKDGSKAPGGSNKQADVENSVNGEA</sequence>
<proteinExistence type="predicted"/>
<dbReference type="GO" id="GO:0005886">
    <property type="term" value="C:plasma membrane"/>
    <property type="evidence" value="ECO:0007669"/>
    <property type="project" value="TreeGrafter"/>
</dbReference>
<evidence type="ECO:0000259" key="2">
    <source>
        <dbReference type="Pfam" id="PF19160"/>
    </source>
</evidence>
<comment type="caution">
    <text evidence="4">The sequence shown here is derived from an EMBL/GenBank/DDBJ whole genome shotgun (WGS) entry which is preliminary data.</text>
</comment>
<feature type="compositionally biased region" description="Polar residues" evidence="1">
    <location>
        <begin position="484"/>
        <end position="498"/>
    </location>
</feature>
<dbReference type="InterPro" id="IPR059003">
    <property type="entry name" value="At1g61900_C"/>
</dbReference>
<dbReference type="Pfam" id="PF26584">
    <property type="entry name" value="At1g61900"/>
    <property type="match status" value="1"/>
</dbReference>
<dbReference type="STRING" id="337451.A0A443PRJ4"/>
<evidence type="ECO:0000256" key="1">
    <source>
        <dbReference type="SAM" id="MobiDB-lite"/>
    </source>
</evidence>
<dbReference type="EMBL" id="QPKB01000010">
    <property type="protein sequence ID" value="RWR93404.1"/>
    <property type="molecule type" value="Genomic_DNA"/>
</dbReference>
<dbReference type="InterPro" id="IPR040336">
    <property type="entry name" value="At1g61900-like"/>
</dbReference>
<dbReference type="PANTHER" id="PTHR33831:SF5">
    <property type="entry name" value="OS07G0102300 PROTEIN"/>
    <property type="match status" value="1"/>
</dbReference>
<evidence type="ECO:0000313" key="4">
    <source>
        <dbReference type="EMBL" id="RWR93404.1"/>
    </source>
</evidence>
<evidence type="ECO:0000259" key="3">
    <source>
        <dbReference type="Pfam" id="PF26584"/>
    </source>
</evidence>
<gene>
    <name evidence="4" type="ORF">CKAN_02265300</name>
</gene>
<protein>
    <submittedName>
        <fullName evidence="4">Uncharacterized protein</fullName>
    </submittedName>
</protein>
<name>A0A443PRJ4_9MAGN</name>
<dbReference type="InterPro" id="IPR043891">
    <property type="entry name" value="SPARK"/>
</dbReference>
<evidence type="ECO:0000313" key="5">
    <source>
        <dbReference type="Proteomes" id="UP000283530"/>
    </source>
</evidence>